<dbReference type="Gene3D" id="3.40.190.10">
    <property type="entry name" value="Periplasmic binding protein-like II"/>
    <property type="match status" value="1"/>
</dbReference>
<organism evidence="1">
    <name type="scientific">bioreactor metagenome</name>
    <dbReference type="NCBI Taxonomy" id="1076179"/>
    <lineage>
        <taxon>unclassified sequences</taxon>
        <taxon>metagenomes</taxon>
        <taxon>ecological metagenomes</taxon>
    </lineage>
</organism>
<evidence type="ECO:0008006" key="2">
    <source>
        <dbReference type="Google" id="ProtNLM"/>
    </source>
</evidence>
<name>A0A645CXK0_9ZZZZ</name>
<dbReference type="AlphaFoldDB" id="A0A645CXK0"/>
<dbReference type="SUPFAM" id="SSF53850">
    <property type="entry name" value="Periplasmic binding protein-like II"/>
    <property type="match status" value="1"/>
</dbReference>
<accession>A0A645CXK0</accession>
<evidence type="ECO:0000313" key="1">
    <source>
        <dbReference type="EMBL" id="MPM81422.1"/>
    </source>
</evidence>
<dbReference type="EMBL" id="VSSQ01030771">
    <property type="protein sequence ID" value="MPM81422.1"/>
    <property type="molecule type" value="Genomic_DNA"/>
</dbReference>
<gene>
    <name evidence="1" type="ORF">SDC9_128475</name>
</gene>
<sequence>MLNNYGVEGMTYDLVNDAPIFSDLIMNNPDMNSTDAMRLYVRRNGSGWIDYTRQWQTNANPASTQSYYVWDEDGTGMTLPPVSRTTQEASEYQGLYADIQTYVQEMTVPFIMGTTSLDTFDAFTAQLEKMNIARVVEIQQDAYNRYMAR</sequence>
<comment type="caution">
    <text evidence="1">The sequence shown here is derived from an EMBL/GenBank/DDBJ whole genome shotgun (WGS) entry which is preliminary data.</text>
</comment>
<protein>
    <recommendedName>
        <fullName evidence="2">DUF3502 domain-containing protein</fullName>
    </recommendedName>
</protein>
<reference evidence="1" key="1">
    <citation type="submission" date="2019-08" db="EMBL/GenBank/DDBJ databases">
        <authorList>
            <person name="Kucharzyk K."/>
            <person name="Murdoch R.W."/>
            <person name="Higgins S."/>
            <person name="Loffler F."/>
        </authorList>
    </citation>
    <scope>NUCLEOTIDE SEQUENCE</scope>
</reference>
<proteinExistence type="predicted"/>